<dbReference type="Proteomes" id="UP001154282">
    <property type="component" value="Unassembled WGS sequence"/>
</dbReference>
<accession>A0AAV0GRY3</accession>
<dbReference type="InterPro" id="IPR050796">
    <property type="entry name" value="SCF_F-box_component"/>
</dbReference>
<dbReference type="InterPro" id="IPR001810">
    <property type="entry name" value="F-box_dom"/>
</dbReference>
<comment type="caution">
    <text evidence="2">The sequence shown here is derived from an EMBL/GenBank/DDBJ whole genome shotgun (WGS) entry which is preliminary data.</text>
</comment>
<organism evidence="2 3">
    <name type="scientific">Linum tenue</name>
    <dbReference type="NCBI Taxonomy" id="586396"/>
    <lineage>
        <taxon>Eukaryota</taxon>
        <taxon>Viridiplantae</taxon>
        <taxon>Streptophyta</taxon>
        <taxon>Embryophyta</taxon>
        <taxon>Tracheophyta</taxon>
        <taxon>Spermatophyta</taxon>
        <taxon>Magnoliopsida</taxon>
        <taxon>eudicotyledons</taxon>
        <taxon>Gunneridae</taxon>
        <taxon>Pentapetalae</taxon>
        <taxon>rosids</taxon>
        <taxon>fabids</taxon>
        <taxon>Malpighiales</taxon>
        <taxon>Linaceae</taxon>
        <taxon>Linum</taxon>
    </lineage>
</organism>
<dbReference type="PANTHER" id="PTHR31672:SF13">
    <property type="entry name" value="F-BOX PROTEIN CPR30-LIKE"/>
    <property type="match status" value="1"/>
</dbReference>
<protein>
    <recommendedName>
        <fullName evidence="1">F-box domain-containing protein</fullName>
    </recommendedName>
</protein>
<reference evidence="2" key="1">
    <citation type="submission" date="2022-08" db="EMBL/GenBank/DDBJ databases">
        <authorList>
            <person name="Gutierrez-Valencia J."/>
        </authorList>
    </citation>
    <scope>NUCLEOTIDE SEQUENCE</scope>
</reference>
<feature type="domain" description="F-box" evidence="1">
    <location>
        <begin position="5"/>
        <end position="45"/>
    </location>
</feature>
<sequence>MSDHLSLDLVTNILLRLPVAAILRCRAICKPWRALIDSPRFSKLQIDHSSATTENAVLFILENDGHGNGDLHIAPYIEGLRRETCIDVRSNKSSSPQIGVKIPQERVTLIGSCDGLLCFDYDTDKAIITNPATRKSHVMSAMPKHLCGDGDGVYHCGCGFGYDSVSDDYKVVKLNQMMLFSAKNADCFQSELISYGVRSGSSVVVKFPYILALTEKVGVFVGGAIHWVVHTPDVSNLIVGFDLGRNECKEIPQPEYRNEKKSLLLRIGELEKCLCIFANYRGRVLDVWIMKEYGVKESWSKMLSVPHPGLCYDIRVRSLGYSMTGQDLLLLLDSQRLVWYDLKKNPQKGDAAKEITISGLKAVFVDAIVCFGSLVSPHGKFPTKEEVKIDRQRKKRDGFLSSGFKLKL</sequence>
<name>A0AAV0GRY3_9ROSI</name>
<dbReference type="Gene3D" id="1.20.1280.50">
    <property type="match status" value="1"/>
</dbReference>
<keyword evidence="3" id="KW-1185">Reference proteome</keyword>
<dbReference type="NCBIfam" id="TIGR01640">
    <property type="entry name" value="F_box_assoc_1"/>
    <property type="match status" value="1"/>
</dbReference>
<evidence type="ECO:0000313" key="2">
    <source>
        <dbReference type="EMBL" id="CAI0374810.1"/>
    </source>
</evidence>
<dbReference type="Pfam" id="PF07734">
    <property type="entry name" value="FBA_1"/>
    <property type="match status" value="1"/>
</dbReference>
<gene>
    <name evidence="2" type="ORF">LITE_LOCUS354</name>
</gene>
<evidence type="ECO:0000259" key="1">
    <source>
        <dbReference type="SMART" id="SM00256"/>
    </source>
</evidence>
<dbReference type="SUPFAM" id="SSF81383">
    <property type="entry name" value="F-box domain"/>
    <property type="match status" value="1"/>
</dbReference>
<dbReference type="PANTHER" id="PTHR31672">
    <property type="entry name" value="BNACNNG10540D PROTEIN"/>
    <property type="match status" value="1"/>
</dbReference>
<dbReference type="InterPro" id="IPR006527">
    <property type="entry name" value="F-box-assoc_dom_typ1"/>
</dbReference>
<dbReference type="InterPro" id="IPR036047">
    <property type="entry name" value="F-box-like_dom_sf"/>
</dbReference>
<dbReference type="AlphaFoldDB" id="A0AAV0GRY3"/>
<dbReference type="CDD" id="cd22157">
    <property type="entry name" value="F-box_AtFBW1-like"/>
    <property type="match status" value="1"/>
</dbReference>
<dbReference type="SMART" id="SM00256">
    <property type="entry name" value="FBOX"/>
    <property type="match status" value="1"/>
</dbReference>
<evidence type="ECO:0000313" key="3">
    <source>
        <dbReference type="Proteomes" id="UP001154282"/>
    </source>
</evidence>
<dbReference type="InterPro" id="IPR017451">
    <property type="entry name" value="F-box-assoc_interact_dom"/>
</dbReference>
<dbReference type="Pfam" id="PF00646">
    <property type="entry name" value="F-box"/>
    <property type="match status" value="1"/>
</dbReference>
<proteinExistence type="predicted"/>
<dbReference type="EMBL" id="CAMGYJ010000002">
    <property type="protein sequence ID" value="CAI0374810.1"/>
    <property type="molecule type" value="Genomic_DNA"/>
</dbReference>